<evidence type="ECO:0000256" key="1">
    <source>
        <dbReference type="ARBA" id="ARBA00022670"/>
    </source>
</evidence>
<dbReference type="HOGENOM" id="CLU_006842_13_1_1"/>
<dbReference type="GO" id="GO:0005615">
    <property type="term" value="C:extracellular space"/>
    <property type="evidence" value="ECO:0000318"/>
    <property type="project" value="GO_Central"/>
</dbReference>
<dbReference type="InterPro" id="IPR009003">
    <property type="entry name" value="Peptidase_S1_PA"/>
</dbReference>
<dbReference type="GO" id="GO:0006508">
    <property type="term" value="P:proteolysis"/>
    <property type="evidence" value="ECO:0000318"/>
    <property type="project" value="GO_Central"/>
</dbReference>
<evidence type="ECO:0000259" key="6">
    <source>
        <dbReference type="PROSITE" id="PS50240"/>
    </source>
</evidence>
<dbReference type="SMART" id="SM00020">
    <property type="entry name" value="Tryp_SPc"/>
    <property type="match status" value="1"/>
</dbReference>
<dbReference type="eggNOG" id="KOG3627">
    <property type="taxonomic scope" value="Eukaryota"/>
</dbReference>
<dbReference type="Ensembl" id="ENSOANT00000019250.2">
    <property type="protein sequence ID" value="ENSOANP00000019247.2"/>
    <property type="gene ID" value="ENSOANG00000012151.2"/>
</dbReference>
<dbReference type="Gene3D" id="2.40.10.10">
    <property type="entry name" value="Trypsin-like serine proteases"/>
    <property type="match status" value="2"/>
</dbReference>
<dbReference type="Pfam" id="PF00089">
    <property type="entry name" value="Trypsin"/>
    <property type="match status" value="1"/>
</dbReference>
<reference evidence="7 8" key="1">
    <citation type="journal article" date="2008" name="Nature">
        <title>Genome analysis of the platypus reveals unique signatures of evolution.</title>
        <authorList>
            <person name="Warren W.C."/>
            <person name="Hillier L.W."/>
            <person name="Marshall Graves J.A."/>
            <person name="Birney E."/>
            <person name="Ponting C.P."/>
            <person name="Grutzner F."/>
            <person name="Belov K."/>
            <person name="Miller W."/>
            <person name="Clarke L."/>
            <person name="Chinwalla A.T."/>
            <person name="Yang S.P."/>
            <person name="Heger A."/>
            <person name="Locke D.P."/>
            <person name="Miethke P."/>
            <person name="Waters P.D."/>
            <person name="Veyrunes F."/>
            <person name="Fulton L."/>
            <person name="Fulton B."/>
            <person name="Graves T."/>
            <person name="Wallis J."/>
            <person name="Puente X.S."/>
            <person name="Lopez-Otin C."/>
            <person name="Ordonez G.R."/>
            <person name="Eichler E.E."/>
            <person name="Chen L."/>
            <person name="Cheng Z."/>
            <person name="Deakin J.E."/>
            <person name="Alsop A."/>
            <person name="Thompson K."/>
            <person name="Kirby P."/>
            <person name="Papenfuss A.T."/>
            <person name="Wakefield M.J."/>
            <person name="Olender T."/>
            <person name="Lancet D."/>
            <person name="Huttley G.A."/>
            <person name="Smit A.F."/>
            <person name="Pask A."/>
            <person name="Temple-Smith P."/>
            <person name="Batzer M.A."/>
            <person name="Walker J.A."/>
            <person name="Konkel M.K."/>
            <person name="Harris R.S."/>
            <person name="Whittington C.M."/>
            <person name="Wong E.S."/>
            <person name="Gemmell N.J."/>
            <person name="Buschiazzo E."/>
            <person name="Vargas Jentzsch I.M."/>
            <person name="Merkel A."/>
            <person name="Schmitz J."/>
            <person name="Zemann A."/>
            <person name="Churakov G."/>
            <person name="Kriegs J.O."/>
            <person name="Brosius J."/>
            <person name="Murchison E.P."/>
            <person name="Sachidanandam R."/>
            <person name="Smith C."/>
            <person name="Hannon G.J."/>
            <person name="Tsend-Ayush E."/>
            <person name="McMillan D."/>
            <person name="Attenborough R."/>
            <person name="Rens W."/>
            <person name="Ferguson-Smith M."/>
            <person name="Lefevre C.M."/>
            <person name="Sharp J.A."/>
            <person name="Nicholas K.R."/>
            <person name="Ray D.A."/>
            <person name="Kube M."/>
            <person name="Reinhardt R."/>
            <person name="Pringle T.H."/>
            <person name="Taylor J."/>
            <person name="Jones R.C."/>
            <person name="Nixon B."/>
            <person name="Dacheux J.L."/>
            <person name="Niwa H."/>
            <person name="Sekita Y."/>
            <person name="Huang X."/>
            <person name="Stark A."/>
            <person name="Kheradpour P."/>
            <person name="Kellis M."/>
            <person name="Flicek P."/>
            <person name="Chen Y."/>
            <person name="Webber C."/>
            <person name="Hardison R."/>
            <person name="Nelson J."/>
            <person name="Hallsworth-Pepin K."/>
            <person name="Delehaunty K."/>
            <person name="Markovic C."/>
            <person name="Minx P."/>
            <person name="Feng Y."/>
            <person name="Kremitzki C."/>
            <person name="Mitreva M."/>
            <person name="Glasscock J."/>
            <person name="Wylie T."/>
            <person name="Wohldmann P."/>
            <person name="Thiru P."/>
            <person name="Nhan M.N."/>
            <person name="Pohl C.S."/>
            <person name="Smith S.M."/>
            <person name="Hou S."/>
            <person name="Nefedov M."/>
            <person name="de Jong P.J."/>
            <person name="Renfree M.B."/>
            <person name="Mardis E.R."/>
            <person name="Wilson R.K."/>
        </authorList>
    </citation>
    <scope>NUCLEOTIDE SEQUENCE [LARGE SCALE GENOMIC DNA]</scope>
    <source>
        <strain evidence="7 8">Glennie</strain>
    </source>
</reference>
<dbReference type="InParanoid" id="F7DMQ4"/>
<dbReference type="Bgee" id="ENSOANG00000012151">
    <property type="expression patterns" value="Expressed in ovary"/>
</dbReference>
<dbReference type="PRINTS" id="PR00722">
    <property type="entry name" value="CHYMOTRYPSIN"/>
</dbReference>
<name>F7DMQ4_ORNAN</name>
<dbReference type="CDD" id="cd00190">
    <property type="entry name" value="Tryp_SPc"/>
    <property type="match status" value="1"/>
</dbReference>
<dbReference type="GO" id="GO:0004252">
    <property type="term" value="F:serine-type endopeptidase activity"/>
    <property type="evidence" value="ECO:0000318"/>
    <property type="project" value="GO_Central"/>
</dbReference>
<keyword evidence="2 5" id="KW-0378">Hydrolase</keyword>
<evidence type="ECO:0000256" key="3">
    <source>
        <dbReference type="ARBA" id="ARBA00022825"/>
    </source>
</evidence>
<sequence>TLSFPSIVLPNTLAQCFAINSPIEDLVDIVGGHNATEGKWPWQVSLNLDGIPICGGSLIDERWVLTAAHCVGCDLNPSKYKIQAGKLKLNPDLPGKIPVKQIIIHPYYHLNDFLGGDIALLKLAYPVRISDRIKTIKLPKQGMQIQEKTKCWVTGWGNIKENEELQPPRVLQELEVPIFNNEICKHNYRRVKKLIQDDMLCAGYSVGRKDSCQGDSGGPLACKINNAWTLIGVVSWGHGCALPNFPGVYAKVSFYTQWIEKYIMPHKESPSS</sequence>
<dbReference type="PANTHER" id="PTHR24252:SF7">
    <property type="entry name" value="HYALIN"/>
    <property type="match status" value="1"/>
</dbReference>
<keyword evidence="1 5" id="KW-0645">Protease</keyword>
<feature type="domain" description="Peptidase S1" evidence="6">
    <location>
        <begin position="29"/>
        <end position="264"/>
    </location>
</feature>
<reference evidence="7" key="2">
    <citation type="submission" date="2025-08" db="UniProtKB">
        <authorList>
            <consortium name="Ensembl"/>
        </authorList>
    </citation>
    <scope>IDENTIFICATION</scope>
    <source>
        <strain evidence="7">Glennie</strain>
    </source>
</reference>
<dbReference type="InterPro" id="IPR018114">
    <property type="entry name" value="TRYPSIN_HIS"/>
</dbReference>
<accession>F7DMQ4</accession>
<keyword evidence="8" id="KW-1185">Reference proteome</keyword>
<proteinExistence type="predicted"/>
<dbReference type="Proteomes" id="UP000002279">
    <property type="component" value="Chromosome 11"/>
</dbReference>
<organism evidence="7 8">
    <name type="scientific">Ornithorhynchus anatinus</name>
    <name type="common">Duckbill platypus</name>
    <dbReference type="NCBI Taxonomy" id="9258"/>
    <lineage>
        <taxon>Eukaryota</taxon>
        <taxon>Metazoa</taxon>
        <taxon>Chordata</taxon>
        <taxon>Craniata</taxon>
        <taxon>Vertebrata</taxon>
        <taxon>Euteleostomi</taxon>
        <taxon>Mammalia</taxon>
        <taxon>Monotremata</taxon>
        <taxon>Ornithorhynchidae</taxon>
        <taxon>Ornithorhynchus</taxon>
    </lineage>
</organism>
<evidence type="ECO:0000256" key="4">
    <source>
        <dbReference type="ARBA" id="ARBA00023157"/>
    </source>
</evidence>
<dbReference type="GeneTree" id="ENSGT00940000155138"/>
<dbReference type="SUPFAM" id="SSF50494">
    <property type="entry name" value="Trypsin-like serine proteases"/>
    <property type="match status" value="1"/>
</dbReference>
<dbReference type="PANTHER" id="PTHR24252">
    <property type="entry name" value="ACROSIN-RELATED"/>
    <property type="match status" value="1"/>
</dbReference>
<dbReference type="PROSITE" id="PS50240">
    <property type="entry name" value="TRYPSIN_DOM"/>
    <property type="match status" value="1"/>
</dbReference>
<dbReference type="FunFam" id="2.40.10.10:FF:000039">
    <property type="entry name" value="Brain-specific serine protease 4"/>
    <property type="match status" value="1"/>
</dbReference>
<dbReference type="STRING" id="9258.ENSOANP00000019247"/>
<dbReference type="InterPro" id="IPR043504">
    <property type="entry name" value="Peptidase_S1_PA_chymotrypsin"/>
</dbReference>
<evidence type="ECO:0000313" key="7">
    <source>
        <dbReference type="Ensembl" id="ENSOANP00000019247.2"/>
    </source>
</evidence>
<dbReference type="AlphaFoldDB" id="F7DMQ4"/>
<dbReference type="MEROPS" id="S01.015"/>
<dbReference type="InterPro" id="IPR001314">
    <property type="entry name" value="Peptidase_S1A"/>
</dbReference>
<dbReference type="InterPro" id="IPR033116">
    <property type="entry name" value="TRYPSIN_SER"/>
</dbReference>
<keyword evidence="4" id="KW-1015">Disulfide bond</keyword>
<dbReference type="InterPro" id="IPR001254">
    <property type="entry name" value="Trypsin_dom"/>
</dbReference>
<evidence type="ECO:0000256" key="5">
    <source>
        <dbReference type="RuleBase" id="RU363034"/>
    </source>
</evidence>
<protein>
    <recommendedName>
        <fullName evidence="6">Peptidase S1 domain-containing protein</fullName>
    </recommendedName>
</protein>
<dbReference type="OMA" id="CKLWETW"/>
<reference evidence="7" key="3">
    <citation type="submission" date="2025-09" db="UniProtKB">
        <authorList>
            <consortium name="Ensembl"/>
        </authorList>
    </citation>
    <scope>IDENTIFICATION</scope>
    <source>
        <strain evidence="7">Glennie</strain>
    </source>
</reference>
<evidence type="ECO:0000313" key="8">
    <source>
        <dbReference type="Proteomes" id="UP000002279"/>
    </source>
</evidence>
<evidence type="ECO:0000256" key="2">
    <source>
        <dbReference type="ARBA" id="ARBA00022801"/>
    </source>
</evidence>
<dbReference type="PROSITE" id="PS00135">
    <property type="entry name" value="TRYPSIN_SER"/>
    <property type="match status" value="1"/>
</dbReference>
<dbReference type="PROSITE" id="PS00134">
    <property type="entry name" value="TRYPSIN_HIS"/>
    <property type="match status" value="1"/>
</dbReference>
<keyword evidence="3 5" id="KW-0720">Serine protease</keyword>